<dbReference type="InterPro" id="IPR047690">
    <property type="entry name" value="IPExxxVDY_fam"/>
</dbReference>
<proteinExistence type="predicted"/>
<dbReference type="AlphaFoldDB" id="A0A2T0MGV3"/>
<evidence type="ECO:0000313" key="2">
    <source>
        <dbReference type="Proteomes" id="UP000237640"/>
    </source>
</evidence>
<dbReference type="RefSeq" id="WP_106143709.1">
    <property type="nucleotide sequence ID" value="NZ_PVYX01000001.1"/>
</dbReference>
<protein>
    <recommendedName>
        <fullName evidence="3">IPExxxVDY family protein</fullName>
    </recommendedName>
</protein>
<dbReference type="Proteomes" id="UP000237640">
    <property type="component" value="Unassembled WGS sequence"/>
</dbReference>
<comment type="caution">
    <text evidence="1">The sequence shown here is derived from an EMBL/GenBank/DDBJ whole genome shotgun (WGS) entry which is preliminary data.</text>
</comment>
<dbReference type="NCBIfam" id="NF033205">
    <property type="entry name" value="IPExxxVDY"/>
    <property type="match status" value="1"/>
</dbReference>
<sequence>MSATRKIIEAYYDDDFQLIAIHSGMEDFSLAYSLNKGCELQLKRTDNDLSYGENLLFSMFDWEDEINQNYWVLFTNSCDQEIGISEGLFTNDVSQKTDFLVSEHKEVDYFLRIDTDDMGIMDKTVKAINAMPNIVTAYSIDPNALKSKSNLIF</sequence>
<organism evidence="1 2">
    <name type="scientific">Flagellimonas meridianipacifica</name>
    <dbReference type="NCBI Taxonomy" id="1080225"/>
    <lineage>
        <taxon>Bacteria</taxon>
        <taxon>Pseudomonadati</taxon>
        <taxon>Bacteroidota</taxon>
        <taxon>Flavobacteriia</taxon>
        <taxon>Flavobacteriales</taxon>
        <taxon>Flavobacteriaceae</taxon>
        <taxon>Flagellimonas</taxon>
    </lineage>
</organism>
<dbReference type="OrthoDB" id="676614at2"/>
<reference evidence="1 2" key="1">
    <citation type="submission" date="2018-03" db="EMBL/GenBank/DDBJ databases">
        <title>Genomic Encyclopedia of Archaeal and Bacterial Type Strains, Phase II (KMG-II): from individual species to whole genera.</title>
        <authorList>
            <person name="Goeker M."/>
        </authorList>
    </citation>
    <scope>NUCLEOTIDE SEQUENCE [LARGE SCALE GENOMIC DNA]</scope>
    <source>
        <strain evidence="1 2">DSM 25027</strain>
    </source>
</reference>
<evidence type="ECO:0000313" key="1">
    <source>
        <dbReference type="EMBL" id="PRX56766.1"/>
    </source>
</evidence>
<dbReference type="EMBL" id="PVYX01000001">
    <property type="protein sequence ID" value="PRX56766.1"/>
    <property type="molecule type" value="Genomic_DNA"/>
</dbReference>
<evidence type="ECO:0008006" key="3">
    <source>
        <dbReference type="Google" id="ProtNLM"/>
    </source>
</evidence>
<name>A0A2T0MGV3_9FLAO</name>
<gene>
    <name evidence="1" type="ORF">CLV81_0763</name>
</gene>
<accession>A0A2T0MGV3</accession>
<keyword evidence="2" id="KW-1185">Reference proteome</keyword>